<dbReference type="Proteomes" id="UP000504637">
    <property type="component" value="Unplaced"/>
</dbReference>
<reference evidence="2" key="3">
    <citation type="submission" date="2025-08" db="UniProtKB">
        <authorList>
            <consortium name="RefSeq"/>
        </authorList>
    </citation>
    <scope>IDENTIFICATION</scope>
    <source>
        <strain evidence="2">CBS 342.82</strain>
    </source>
</reference>
<evidence type="ECO:0000313" key="2">
    <source>
        <dbReference type="RefSeq" id="XP_033457298.1"/>
    </source>
</evidence>
<organism evidence="2">
    <name type="scientific">Dissoconium aciculare CBS 342.82</name>
    <dbReference type="NCBI Taxonomy" id="1314786"/>
    <lineage>
        <taxon>Eukaryota</taxon>
        <taxon>Fungi</taxon>
        <taxon>Dikarya</taxon>
        <taxon>Ascomycota</taxon>
        <taxon>Pezizomycotina</taxon>
        <taxon>Dothideomycetes</taxon>
        <taxon>Dothideomycetidae</taxon>
        <taxon>Mycosphaerellales</taxon>
        <taxon>Dissoconiaceae</taxon>
        <taxon>Dissoconium</taxon>
    </lineage>
</organism>
<name>A0A6J3M047_9PEZI</name>
<dbReference type="PIRSF" id="PIRSF022976">
    <property type="entry name" value="NADH_Oxi_21kDa"/>
    <property type="match status" value="1"/>
</dbReference>
<proteinExistence type="predicted"/>
<dbReference type="AlphaFoldDB" id="A0A6J3M047"/>
<keyword evidence="1" id="KW-1185">Reference proteome</keyword>
<dbReference type="PANTHER" id="PTHR37325:SF1">
    <property type="entry name" value="OXIDOREDUCTASE 21 KDA SUBUNIT, PUTATIVE (AFU_ORTHOLOGUE AFUA_4G05910)-RELATED"/>
    <property type="match status" value="1"/>
</dbReference>
<dbReference type="PANTHER" id="PTHR37325">
    <property type="entry name" value="OXIDOREDUCTASE 21 KDA SUBUNIT, PUTATIVE (AFU_ORTHOLOGUE AFUA_4G05910)-RELATED"/>
    <property type="match status" value="1"/>
</dbReference>
<dbReference type="RefSeq" id="XP_033457298.1">
    <property type="nucleotide sequence ID" value="XM_033606591.1"/>
</dbReference>
<dbReference type="CDD" id="cd22849">
    <property type="entry name" value="NuzM"/>
    <property type="match status" value="1"/>
</dbReference>
<reference evidence="2" key="2">
    <citation type="submission" date="2020-04" db="EMBL/GenBank/DDBJ databases">
        <authorList>
            <consortium name="NCBI Genome Project"/>
        </authorList>
    </citation>
    <scope>NUCLEOTIDE SEQUENCE</scope>
    <source>
        <strain evidence="2">CBS 342.82</strain>
    </source>
</reference>
<reference evidence="2" key="1">
    <citation type="submission" date="2020-01" db="EMBL/GenBank/DDBJ databases">
        <authorList>
            <consortium name="DOE Joint Genome Institute"/>
            <person name="Haridas S."/>
            <person name="Albert R."/>
            <person name="Binder M."/>
            <person name="Bloem J."/>
            <person name="Labutti K."/>
            <person name="Salamov A."/>
            <person name="Andreopoulos B."/>
            <person name="Baker S.E."/>
            <person name="Barry K."/>
            <person name="Bills G."/>
            <person name="Bluhm B.H."/>
            <person name="Cannon C."/>
            <person name="Castanera R."/>
            <person name="Culley D.E."/>
            <person name="Daum C."/>
            <person name="Ezra D."/>
            <person name="Gonzalez J.B."/>
            <person name="Henrissat B."/>
            <person name="Kuo A."/>
            <person name="Liang C."/>
            <person name="Lipzen A."/>
            <person name="Lutzoni F."/>
            <person name="Magnuson J."/>
            <person name="Mondo S."/>
            <person name="Nolan M."/>
            <person name="Ohm R."/>
            <person name="Pangilinan J."/>
            <person name="Park H.-J."/>
            <person name="Ramirez L."/>
            <person name="Alfaro M."/>
            <person name="Sun H."/>
            <person name="Tritt A."/>
            <person name="Yoshinaga Y."/>
            <person name="Zwiers L.-H."/>
            <person name="Turgeon B.G."/>
            <person name="Goodwin S.B."/>
            <person name="Spatafora J.W."/>
            <person name="Crous P.W."/>
            <person name="Grigoriev I.V."/>
        </authorList>
    </citation>
    <scope>NUCLEOTIDE SEQUENCE</scope>
    <source>
        <strain evidence="2">CBS 342.82</strain>
    </source>
</reference>
<accession>A0A6J3M047</accession>
<protein>
    <submittedName>
        <fullName evidence="2">NADH dehydrogenase 29/21K chain precursor</fullName>
    </submittedName>
</protein>
<dbReference type="InterPro" id="IPR016813">
    <property type="entry name" value="NADH_Ub_cplx-1_21kDa"/>
</dbReference>
<sequence length="195" mass="21185">MSGAKTIANAANAASRTSNWQKYTVQPTGIYAKINNLLAIDPKRSTGIPLNPQFRNPAPGANDPKLFDDPVTLPAADIADNPYWKRDVRRSYPKLSVVSQSDVVALLTVGSAAAPKDDVLQLGEAGTKQLAQVKEEGERGLSPHFQQNSASLQAVLGPDGLPPRPPSLHRANRTYEMVKDEEQTYGTDYPCRTFI</sequence>
<dbReference type="OrthoDB" id="2093493at2759"/>
<gene>
    <name evidence="2" type="ORF">K489DRAFT_390298</name>
</gene>
<dbReference type="GeneID" id="54364391"/>
<evidence type="ECO:0000313" key="1">
    <source>
        <dbReference type="Proteomes" id="UP000504637"/>
    </source>
</evidence>